<dbReference type="InterPro" id="IPR026960">
    <property type="entry name" value="RVT-Znf"/>
</dbReference>
<dbReference type="PANTHER" id="PTHR31286">
    <property type="entry name" value="GLYCINE-RICH CELL WALL STRUCTURAL PROTEIN 1.8-LIKE"/>
    <property type="match status" value="1"/>
</dbReference>
<dbReference type="AlphaFoldDB" id="A0A6A3D634"/>
<evidence type="ECO:0000313" key="3">
    <source>
        <dbReference type="EMBL" id="KAE8735408.1"/>
    </source>
</evidence>
<comment type="caution">
    <text evidence="3">The sequence shown here is derived from an EMBL/GenBank/DDBJ whole genome shotgun (WGS) entry which is preliminary data.</text>
</comment>
<dbReference type="Proteomes" id="UP000436088">
    <property type="component" value="Unassembled WGS sequence"/>
</dbReference>
<protein>
    <recommendedName>
        <fullName evidence="5">DUF4283 domain-containing protein</fullName>
    </recommendedName>
</protein>
<proteinExistence type="predicted"/>
<organism evidence="3 4">
    <name type="scientific">Hibiscus syriacus</name>
    <name type="common">Rose of Sharon</name>
    <dbReference type="NCBI Taxonomy" id="106335"/>
    <lineage>
        <taxon>Eukaryota</taxon>
        <taxon>Viridiplantae</taxon>
        <taxon>Streptophyta</taxon>
        <taxon>Embryophyta</taxon>
        <taxon>Tracheophyta</taxon>
        <taxon>Spermatophyta</taxon>
        <taxon>Magnoliopsida</taxon>
        <taxon>eudicotyledons</taxon>
        <taxon>Gunneridae</taxon>
        <taxon>Pentapetalae</taxon>
        <taxon>rosids</taxon>
        <taxon>malvids</taxon>
        <taxon>Malvales</taxon>
        <taxon>Malvaceae</taxon>
        <taxon>Malvoideae</taxon>
        <taxon>Hibiscus</taxon>
    </lineage>
</organism>
<dbReference type="InterPro" id="IPR036691">
    <property type="entry name" value="Endo/exonu/phosph_ase_sf"/>
</dbReference>
<reference evidence="3" key="1">
    <citation type="submission" date="2019-09" db="EMBL/GenBank/DDBJ databases">
        <title>Draft genome information of white flower Hibiscus syriacus.</title>
        <authorList>
            <person name="Kim Y.-M."/>
        </authorList>
    </citation>
    <scope>NUCLEOTIDE SEQUENCE [LARGE SCALE GENOMIC DNA]</scope>
    <source>
        <strain evidence="3">YM2019G1</strain>
    </source>
</reference>
<dbReference type="Gene3D" id="3.60.10.10">
    <property type="entry name" value="Endonuclease/exonuclease/phosphatase"/>
    <property type="match status" value="1"/>
</dbReference>
<feature type="domain" description="RNase H type-1" evidence="1">
    <location>
        <begin position="889"/>
        <end position="967"/>
    </location>
</feature>
<dbReference type="Pfam" id="PF13966">
    <property type="entry name" value="zf-RVT"/>
    <property type="match status" value="1"/>
</dbReference>
<evidence type="ECO:0008006" key="5">
    <source>
        <dbReference type="Google" id="ProtNLM"/>
    </source>
</evidence>
<evidence type="ECO:0000259" key="1">
    <source>
        <dbReference type="Pfam" id="PF13456"/>
    </source>
</evidence>
<dbReference type="Pfam" id="PF13456">
    <property type="entry name" value="RVT_3"/>
    <property type="match status" value="1"/>
</dbReference>
<dbReference type="CDD" id="cd06222">
    <property type="entry name" value="RNase_H_like"/>
    <property type="match status" value="1"/>
</dbReference>
<keyword evidence="4" id="KW-1185">Reference proteome</keyword>
<name>A0A6A3D634_HIBSY</name>
<sequence>MGKLVVGQGIRWSFKSEKTTSSDKGKEEDDRNGFTKSRWGEIGKIRVYYTGQLLMYGLASGQQVRTIGIRHGAGVQSQKRQLMNHLRFTKEESEDISPPRVITEDDVVKMDKLMDSSILKDNMFLFKFKTLSDKQAILKRTQWSFEGTLLAIAHFNPTLSLEEFDFRPLAVWVRIYELPLGLMWIETMEKIGNKIGNTISTDTRSGEGRMGDYLRVRVQIDSTKPLRRCAKMGQLANGQPRKCLLKYERLPLICHRCGIIGHVLTEYPGENNGRSMTSSASSPLSERVARTPQASPVTVTILSWNCRGLGNPVTVRELRRMISEKNPVLVFVSETKLRKNKVEVVRLATKMVGCFSVEIADERVGQMMLWKEGIKVSLQSFSNLHIDMEVMWKEQRFRFTEERRSETGECIWRSSNNVSVEWIYGTFGLGLDGLPGLVFDVCWANEDQCHQIVKQVWENTDDPFSVKVGKLGDRLGTWQRERRGQAKRDEKRFRSHILWIDSGPVSDVSCVQRRKAMVELKDIVDKDEKFRLQRSRVAWLKDGDRNYTFFHTRENGRRKKNWIEGVESEGGIWCDKLEDIFGVATSYFSSLFRSSEATPDEEILQAIARCISPSDNEVVSKAIVNRLKPLMHACITENQCAFIPDYSILFVKNSIGELRKVKSILNQYEKASGQKISRLKQGLIGGRANIILEDGRWLHETRFVGQKNWEVLKSKYFPNSSFFEAKLGERHSYAWASLMKAKEALKDGFFWRVGWIVGFVCLRTSGWILGPFVGRKDIWIGLISRHHSSGSYSAKLGYNWLMIQNSPTLIVEGIWNVVAKANVLPKIRIFGWRLCHEALPAGSKMKQANLGDGFCPLCKQELELVLHAIKDCPVSKKFLSMSGLPQEINVDRAFCKDARVAAIGVVARDMHGMVIRGLAKKINHSFMAESTEAEAFSQGIRFAHENGWNNVIIEGDVISIVYRLSNRIFRKTQDI</sequence>
<feature type="domain" description="Reverse transcriptase zinc-binding" evidence="2">
    <location>
        <begin position="792"/>
        <end position="877"/>
    </location>
</feature>
<gene>
    <name evidence="3" type="ORF">F3Y22_tig00000340pilonHSYRG00340</name>
</gene>
<dbReference type="InterPro" id="IPR002156">
    <property type="entry name" value="RNaseH_domain"/>
</dbReference>
<evidence type="ECO:0000259" key="2">
    <source>
        <dbReference type="Pfam" id="PF13966"/>
    </source>
</evidence>
<evidence type="ECO:0000313" key="4">
    <source>
        <dbReference type="Proteomes" id="UP000436088"/>
    </source>
</evidence>
<dbReference type="InterPro" id="IPR044730">
    <property type="entry name" value="RNase_H-like_dom_plant"/>
</dbReference>
<dbReference type="GO" id="GO:0003676">
    <property type="term" value="F:nucleic acid binding"/>
    <property type="evidence" value="ECO:0007669"/>
    <property type="project" value="InterPro"/>
</dbReference>
<dbReference type="PANTHER" id="PTHR31286:SF167">
    <property type="entry name" value="OS09G0268800 PROTEIN"/>
    <property type="match status" value="1"/>
</dbReference>
<dbReference type="SUPFAM" id="SSF56219">
    <property type="entry name" value="DNase I-like"/>
    <property type="match status" value="1"/>
</dbReference>
<dbReference type="InterPro" id="IPR040256">
    <property type="entry name" value="At4g02000-like"/>
</dbReference>
<dbReference type="GO" id="GO:0004523">
    <property type="term" value="F:RNA-DNA hybrid ribonuclease activity"/>
    <property type="evidence" value="ECO:0007669"/>
    <property type="project" value="InterPro"/>
</dbReference>
<dbReference type="EMBL" id="VEPZ02000032">
    <property type="protein sequence ID" value="KAE8735408.1"/>
    <property type="molecule type" value="Genomic_DNA"/>
</dbReference>
<accession>A0A6A3D634</accession>